<evidence type="ECO:0000313" key="1">
    <source>
        <dbReference type="EMBL" id="STV77774.1"/>
    </source>
</evidence>
<name>A0A7H4N435_KLEVA</name>
<dbReference type="AlphaFoldDB" id="A0A7H4N435"/>
<protein>
    <submittedName>
        <fullName evidence="1">Uncharacterized protein</fullName>
    </submittedName>
</protein>
<dbReference type="Proteomes" id="UP000254545">
    <property type="component" value="Unassembled WGS sequence"/>
</dbReference>
<gene>
    <name evidence="1" type="ORF">NCTC9177_07393</name>
</gene>
<accession>A0A7H4N435</accession>
<dbReference type="SUPFAM" id="SSF57783">
    <property type="entry name" value="Zinc beta-ribbon"/>
    <property type="match status" value="1"/>
</dbReference>
<organism evidence="1 2">
    <name type="scientific">Klebsiella variicola</name>
    <dbReference type="NCBI Taxonomy" id="244366"/>
    <lineage>
        <taxon>Bacteria</taxon>
        <taxon>Pseudomonadati</taxon>
        <taxon>Pseudomonadota</taxon>
        <taxon>Gammaproteobacteria</taxon>
        <taxon>Enterobacterales</taxon>
        <taxon>Enterobacteriaceae</taxon>
        <taxon>Klebsiella/Raoultella group</taxon>
        <taxon>Klebsiella</taxon>
        <taxon>Klebsiella pneumoniae complex</taxon>
    </lineage>
</organism>
<reference evidence="1 2" key="1">
    <citation type="submission" date="2018-06" db="EMBL/GenBank/DDBJ databases">
        <authorList>
            <consortium name="Pathogen Informatics"/>
            <person name="Doyle S."/>
        </authorList>
    </citation>
    <scope>NUCLEOTIDE SEQUENCE [LARGE SCALE GENOMIC DNA]</scope>
    <source>
        <strain evidence="1 2">NCTC9177</strain>
    </source>
</reference>
<proteinExistence type="predicted"/>
<dbReference type="RefSeq" id="WP_064158572.1">
    <property type="nucleotide sequence ID" value="NZ_BQSX01000012.1"/>
</dbReference>
<evidence type="ECO:0000313" key="2">
    <source>
        <dbReference type="Proteomes" id="UP000254545"/>
    </source>
</evidence>
<comment type="caution">
    <text evidence="1">The sequence shown here is derived from an EMBL/GenBank/DDBJ whole genome shotgun (WGS) entry which is preliminary data.</text>
</comment>
<dbReference type="EMBL" id="UGKR01000004">
    <property type="protein sequence ID" value="STV77774.1"/>
    <property type="molecule type" value="Genomic_DNA"/>
</dbReference>
<sequence length="89" mass="10324">MKNEKYDRQITLLCPVCGNSRLERDELTNEVNCVSCGKTTNYDQLTEDNGESIDLAVNEVTREVKKDLEKHFDDMIRKAFKGNKNIRIK</sequence>